<dbReference type="InterPro" id="IPR007354">
    <property type="entry name" value="CruF-like"/>
</dbReference>
<organism evidence="2 3">
    <name type="scientific">Fibrisoma montanum</name>
    <dbReference type="NCBI Taxonomy" id="2305895"/>
    <lineage>
        <taxon>Bacteria</taxon>
        <taxon>Pseudomonadati</taxon>
        <taxon>Bacteroidota</taxon>
        <taxon>Cytophagia</taxon>
        <taxon>Cytophagales</taxon>
        <taxon>Spirosomataceae</taxon>
        <taxon>Fibrisoma</taxon>
    </lineage>
</organism>
<dbReference type="OrthoDB" id="9811293at2"/>
<dbReference type="PANTHER" id="PTHR39419">
    <property type="entry name" value="SLL0814 PROTEIN"/>
    <property type="match status" value="1"/>
</dbReference>
<name>A0A418MJV8_9BACT</name>
<proteinExistence type="predicted"/>
<dbReference type="Pfam" id="PF04240">
    <property type="entry name" value="Caroten_synth"/>
    <property type="match status" value="1"/>
</dbReference>
<evidence type="ECO:0000313" key="2">
    <source>
        <dbReference type="EMBL" id="RIV27660.1"/>
    </source>
</evidence>
<feature type="transmembrane region" description="Helical" evidence="1">
    <location>
        <begin position="65"/>
        <end position="91"/>
    </location>
</feature>
<keyword evidence="3" id="KW-1185">Reference proteome</keyword>
<feature type="transmembrane region" description="Helical" evidence="1">
    <location>
        <begin position="12"/>
        <end position="32"/>
    </location>
</feature>
<feature type="transmembrane region" description="Helical" evidence="1">
    <location>
        <begin position="198"/>
        <end position="218"/>
    </location>
</feature>
<dbReference type="EMBL" id="QXED01000001">
    <property type="protein sequence ID" value="RIV27660.1"/>
    <property type="molecule type" value="Genomic_DNA"/>
</dbReference>
<feature type="transmembrane region" description="Helical" evidence="1">
    <location>
        <begin position="103"/>
        <end position="121"/>
    </location>
</feature>
<feature type="transmembrane region" description="Helical" evidence="1">
    <location>
        <begin position="133"/>
        <end position="153"/>
    </location>
</feature>
<dbReference type="RefSeq" id="WP_119666500.1">
    <property type="nucleotide sequence ID" value="NZ_QXED01000001.1"/>
</dbReference>
<comment type="caution">
    <text evidence="2">The sequence shown here is derived from an EMBL/GenBank/DDBJ whole genome shotgun (WGS) entry which is preliminary data.</text>
</comment>
<evidence type="ECO:0000313" key="3">
    <source>
        <dbReference type="Proteomes" id="UP000283523"/>
    </source>
</evidence>
<evidence type="ECO:0000256" key="1">
    <source>
        <dbReference type="SAM" id="Phobius"/>
    </source>
</evidence>
<dbReference type="AlphaFoldDB" id="A0A418MJV8"/>
<dbReference type="Proteomes" id="UP000283523">
    <property type="component" value="Unassembled WGS sequence"/>
</dbReference>
<gene>
    <name evidence="2" type="ORF">DYU11_04980</name>
</gene>
<dbReference type="PANTHER" id="PTHR39419:SF1">
    <property type="entry name" value="SLL0814 PROTEIN"/>
    <property type="match status" value="1"/>
</dbReference>
<reference evidence="2 3" key="1">
    <citation type="submission" date="2018-08" db="EMBL/GenBank/DDBJ databases">
        <title>Fibrisoma montanum sp. nov., isolated from Danxia mountain soil.</title>
        <authorList>
            <person name="Huang Y."/>
        </authorList>
    </citation>
    <scope>NUCLEOTIDE SEQUENCE [LARGE SCALE GENOMIC DNA]</scope>
    <source>
        <strain evidence="2 3">HYT19</strain>
    </source>
</reference>
<feature type="transmembrane region" description="Helical" evidence="1">
    <location>
        <begin position="173"/>
        <end position="191"/>
    </location>
</feature>
<keyword evidence="1" id="KW-0812">Transmembrane</keyword>
<feature type="transmembrane region" description="Helical" evidence="1">
    <location>
        <begin position="38"/>
        <end position="58"/>
    </location>
</feature>
<accession>A0A418MJV8</accession>
<keyword evidence="1" id="KW-0472">Membrane</keyword>
<sequence length="220" mass="24908">MPTSLSISDRQHAKVLTILVLAYLAGIIGLQVPHLATYFRPLSPITLVASLAVLLAYHTDWKPAFYVYIFLAIATGYFIEVLGVQTGLIFGQYAYGSGLGFKLWSVPPVIGINWLTLSYCCGSLCNRLRIPTFLKVVLAATLMVGLDFFIEPVAVQLDFWTWFGQPVPLRNYVGWWLVSFALLSIWFALPFRKDNRMAGWLLLLQFFFFLFHGLIFRLNG</sequence>
<keyword evidence="1" id="KW-1133">Transmembrane helix</keyword>
<protein>
    <submittedName>
        <fullName evidence="2">Carotenoid biosynthesis protein</fullName>
    </submittedName>
</protein>